<dbReference type="Proteomes" id="UP000692954">
    <property type="component" value="Unassembled WGS sequence"/>
</dbReference>
<dbReference type="EMBL" id="CAJJDN010000031">
    <property type="protein sequence ID" value="CAD8073611.1"/>
    <property type="molecule type" value="Genomic_DNA"/>
</dbReference>
<dbReference type="AlphaFoldDB" id="A0A8S1M714"/>
<keyword evidence="3" id="KW-1185">Reference proteome</keyword>
<accession>A0A8S1M714</accession>
<evidence type="ECO:0000313" key="3">
    <source>
        <dbReference type="Proteomes" id="UP000692954"/>
    </source>
</evidence>
<sequence length="218" mass="26119">MQDQFDLSPNLSQQMNRIQFEIKKKQLSQQEQLDANSKKIEELEKIVFQLQNENEKKQKEIDDLVNVQKKFAKDILQLWKSINAVGKTKSFDSQMNSQLLFKSDSYTLIQKELESQAKQAIQKEISDRFSQIQDSLIKRSEFENSIRKIQEQIEKFKLQLIPEPENYIKKRNSLQENYNMQFNFQMNQNDLKIQTLQNQSDRNEQIFILDTYIEQKQI</sequence>
<evidence type="ECO:0000256" key="1">
    <source>
        <dbReference type="SAM" id="Coils"/>
    </source>
</evidence>
<protein>
    <submittedName>
        <fullName evidence="2">Uncharacterized protein</fullName>
    </submittedName>
</protein>
<dbReference type="OrthoDB" id="10471184at2759"/>
<feature type="coiled-coil region" evidence="1">
    <location>
        <begin position="33"/>
        <end position="70"/>
    </location>
</feature>
<organism evidence="2 3">
    <name type="scientific">Paramecium sonneborni</name>
    <dbReference type="NCBI Taxonomy" id="65129"/>
    <lineage>
        <taxon>Eukaryota</taxon>
        <taxon>Sar</taxon>
        <taxon>Alveolata</taxon>
        <taxon>Ciliophora</taxon>
        <taxon>Intramacronucleata</taxon>
        <taxon>Oligohymenophorea</taxon>
        <taxon>Peniculida</taxon>
        <taxon>Parameciidae</taxon>
        <taxon>Paramecium</taxon>
    </lineage>
</organism>
<reference evidence="2" key="1">
    <citation type="submission" date="2021-01" db="EMBL/GenBank/DDBJ databases">
        <authorList>
            <consortium name="Genoscope - CEA"/>
            <person name="William W."/>
        </authorList>
    </citation>
    <scope>NUCLEOTIDE SEQUENCE</scope>
</reference>
<proteinExistence type="predicted"/>
<evidence type="ECO:0000313" key="2">
    <source>
        <dbReference type="EMBL" id="CAD8073611.1"/>
    </source>
</evidence>
<comment type="caution">
    <text evidence="2">The sequence shown here is derived from an EMBL/GenBank/DDBJ whole genome shotgun (WGS) entry which is preliminary data.</text>
</comment>
<name>A0A8S1M714_9CILI</name>
<keyword evidence="1" id="KW-0175">Coiled coil</keyword>
<gene>
    <name evidence="2" type="ORF">PSON_ATCC_30995.1.T0310047</name>
</gene>